<dbReference type="SUPFAM" id="SSF50985">
    <property type="entry name" value="RCC1/BLIP-II"/>
    <property type="match status" value="2"/>
</dbReference>
<dbReference type="InterPro" id="IPR026444">
    <property type="entry name" value="Secre_tail"/>
</dbReference>
<dbReference type="InterPro" id="IPR009091">
    <property type="entry name" value="RCC1/BLIP-II"/>
</dbReference>
<keyword evidence="4" id="KW-1185">Reference proteome</keyword>
<sequence length="869" mass="93341">MKKISTIAGISNRTLERSEAFQTKQRRELPHIILLLFAQLFLLAGATTNVNAQTLGTGGAHHCSTASAGGKIYTWGANYDGQLGNNSYTRATTLQDISAYIGTKIISLANGNSHTLALDSDGRVWAWGNGEYGQLGNSASTDETKPVMVRGALEGIKVEKIAAGAYHSMALDEEGNVYTWGYGRDGQLGDGVAYTVTPYGLKLPVKVLTGMKAIAGGARHSLALSREGKVFAWGYGREGQIGNSTGRYTNRPGLVNGLSEVIDIAAGSNHSLAIAGAAREVYAWGYGFHGQLGNGSYSNSAVPATVQSLSGIKAIAGGAWHSLAIGPNGEVFSWGHGAVGQLGTNSYEAKQNTPSLINFQGIDRAISIAGGTWHSLAIGSDYQVYAWGDGYHGTLGSNYGPFGKRYSSIPVKVSTTNLGAPTASLSGGGTVCVGSSKTLSVALTGKSPWTISYKSNDETTYTTIENIITNRDGVYTFEVTPMKTSSYELTNVIDGNGVSGTFSGTATVHVALPSVNFRVAGEFTVDVNSTKKTYSLLVENSEEETFAFSDYTWAISGGSINLLANGQVEITWPSSPNVYAITVTYNNGACDSQSFIQYVSVYDPNGSVTGGGWINSPQNTIETDYKFMKEPGRASFGFVALNKKGGETIGNTEFNFRAGEMNFKSSSYNQEMKLVITEAGKIMYKGWGTINGNGNYEFTLTAYDEQYKIKENTAIDRLRMQIWDLDDERKKVYDNMLSGDEFADPILMTAIGDGAIMIHKKLSQSGRTAMSFFPDADNESPISSESFYNYPNNFSAKTTITFSLVKEQVFLLEIYDLKGSLIKKISSGTAKANMKYQFELTAGELADGIYLARLVTESGVKNLKMLLKK</sequence>
<dbReference type="Pfam" id="PF00415">
    <property type="entry name" value="RCC1"/>
    <property type="match status" value="2"/>
</dbReference>
<evidence type="ECO:0000313" key="3">
    <source>
        <dbReference type="EMBL" id="GAA4426893.1"/>
    </source>
</evidence>
<dbReference type="EMBL" id="BAABHC010000004">
    <property type="protein sequence ID" value="GAA4426893.1"/>
    <property type="molecule type" value="Genomic_DNA"/>
</dbReference>
<protein>
    <recommendedName>
        <fullName evidence="2">RCC1-like domain-containing protein</fullName>
    </recommendedName>
</protein>
<comment type="caution">
    <text evidence="3">The sequence shown here is derived from an EMBL/GenBank/DDBJ whole genome shotgun (WGS) entry which is preliminary data.</text>
</comment>
<dbReference type="PRINTS" id="PR00633">
    <property type="entry name" value="RCCNDNSATION"/>
</dbReference>
<dbReference type="RefSeq" id="WP_345157158.1">
    <property type="nucleotide sequence ID" value="NZ_BAABHC010000004.1"/>
</dbReference>
<feature type="domain" description="RCC1-like" evidence="2">
    <location>
        <begin position="202"/>
        <end position="432"/>
    </location>
</feature>
<dbReference type="PANTHER" id="PTHR22870:SF155">
    <property type="entry name" value="E3 UBIQUITIN-PROTEIN LIGASE HERC1-RELATED"/>
    <property type="match status" value="1"/>
</dbReference>
<keyword evidence="1" id="KW-0677">Repeat</keyword>
<proteinExistence type="predicted"/>
<dbReference type="InterPro" id="IPR051210">
    <property type="entry name" value="Ub_ligase/GEF_domain"/>
</dbReference>
<dbReference type="PROSITE" id="PS00626">
    <property type="entry name" value="RCC1_2"/>
    <property type="match status" value="4"/>
</dbReference>
<evidence type="ECO:0000256" key="1">
    <source>
        <dbReference type="ARBA" id="ARBA00022737"/>
    </source>
</evidence>
<reference evidence="4" key="1">
    <citation type="journal article" date="2019" name="Int. J. Syst. Evol. Microbiol.">
        <title>The Global Catalogue of Microorganisms (GCM) 10K type strain sequencing project: providing services to taxonomists for standard genome sequencing and annotation.</title>
        <authorList>
            <consortium name="The Broad Institute Genomics Platform"/>
            <consortium name="The Broad Institute Genome Sequencing Center for Infectious Disease"/>
            <person name="Wu L."/>
            <person name="Ma J."/>
        </authorList>
    </citation>
    <scope>NUCLEOTIDE SEQUENCE [LARGE SCALE GENOMIC DNA]</scope>
    <source>
        <strain evidence="4">JCM 17926</strain>
    </source>
</reference>
<dbReference type="PROSITE" id="PS50012">
    <property type="entry name" value="RCC1_3"/>
    <property type="match status" value="6"/>
</dbReference>
<evidence type="ECO:0000259" key="2">
    <source>
        <dbReference type="Pfam" id="PF25390"/>
    </source>
</evidence>
<accession>A0ABP8LCY6</accession>
<dbReference type="NCBIfam" id="TIGR04183">
    <property type="entry name" value="Por_Secre_tail"/>
    <property type="match status" value="1"/>
</dbReference>
<gene>
    <name evidence="3" type="ORF">GCM10023188_09430</name>
</gene>
<name>A0ABP8LCY6_9BACT</name>
<evidence type="ECO:0000313" key="4">
    <source>
        <dbReference type="Proteomes" id="UP001500552"/>
    </source>
</evidence>
<dbReference type="Gene3D" id="2.130.10.30">
    <property type="entry name" value="Regulator of chromosome condensation 1/beta-lactamase-inhibitor protein II"/>
    <property type="match status" value="2"/>
</dbReference>
<dbReference type="PANTHER" id="PTHR22870">
    <property type="entry name" value="REGULATOR OF CHROMOSOME CONDENSATION"/>
    <property type="match status" value="1"/>
</dbReference>
<organism evidence="3 4">
    <name type="scientific">Pontibacter saemangeumensis</name>
    <dbReference type="NCBI Taxonomy" id="1084525"/>
    <lineage>
        <taxon>Bacteria</taxon>
        <taxon>Pseudomonadati</taxon>
        <taxon>Bacteroidota</taxon>
        <taxon>Cytophagia</taxon>
        <taxon>Cytophagales</taxon>
        <taxon>Hymenobacteraceae</taxon>
        <taxon>Pontibacter</taxon>
    </lineage>
</organism>
<dbReference type="Proteomes" id="UP001500552">
    <property type="component" value="Unassembled WGS sequence"/>
</dbReference>
<dbReference type="Pfam" id="PF25390">
    <property type="entry name" value="WD40_RLD"/>
    <property type="match status" value="1"/>
</dbReference>
<dbReference type="InterPro" id="IPR000408">
    <property type="entry name" value="Reg_chr_condens"/>
</dbReference>
<dbReference type="InterPro" id="IPR058923">
    <property type="entry name" value="RCC1-like_dom"/>
</dbReference>